<proteinExistence type="predicted"/>
<dbReference type="Gene3D" id="1.10.443.10">
    <property type="entry name" value="Intergrase catalytic core"/>
    <property type="match status" value="1"/>
</dbReference>
<keyword evidence="6" id="KW-1185">Reference proteome</keyword>
<reference evidence="4" key="1">
    <citation type="submission" date="2022-10" db="EMBL/GenBank/DDBJ databases">
        <authorList>
            <person name="Chen Y."/>
            <person name="Dougan E. K."/>
            <person name="Chan C."/>
            <person name="Rhodes N."/>
            <person name="Thang M."/>
        </authorList>
    </citation>
    <scope>NUCLEOTIDE SEQUENCE</scope>
</reference>
<dbReference type="GO" id="GO:0003677">
    <property type="term" value="F:DNA binding"/>
    <property type="evidence" value="ECO:0007669"/>
    <property type="project" value="InterPro"/>
</dbReference>
<keyword evidence="5" id="KW-0695">RNA-directed DNA polymerase</keyword>
<dbReference type="InterPro" id="IPR002104">
    <property type="entry name" value="Integrase_catalytic"/>
</dbReference>
<evidence type="ECO:0000313" key="6">
    <source>
        <dbReference type="Proteomes" id="UP001152797"/>
    </source>
</evidence>
<comment type="caution">
    <text evidence="4">The sequence shown here is derived from an EMBL/GenBank/DDBJ whole genome shotgun (WGS) entry which is preliminary data.</text>
</comment>
<dbReference type="InterPro" id="IPR043502">
    <property type="entry name" value="DNA/RNA_pol_sf"/>
</dbReference>
<feature type="domain" description="Tyr recombinase" evidence="3">
    <location>
        <begin position="58"/>
        <end position="273"/>
    </location>
</feature>
<dbReference type="OrthoDB" id="442989at2759"/>
<feature type="compositionally biased region" description="Basic and acidic residues" evidence="2">
    <location>
        <begin position="322"/>
        <end position="333"/>
    </location>
</feature>
<keyword evidence="5" id="KW-0808">Transferase</keyword>
<sequence>MLQSSEQMGLHPQGLQVFLAACGYALHVFGFKDFDCVYNSRRVRGLAEIMHSGKNPLKQAKVLSVAQVVALHNLLENKVANFIDRALAAYALLALYGRCRHSDLAFVECVMHDFDWKGGFVEVSTRLHKTAKSATQKSQLLPIVIPAIGVTGQVWVQEAIEAFAACGLNLDGSIQGPLFRPPMAAGGGLCKRGLTSSEVTKFLRLLFECNDNNVDGPRVSSHSLKATALSWASKFGLPIPDKAILGRHASATTEAHAIYSRDLSVASVMKLQDIILRISRLEFQPDNPRRGYFAEENAPCAEPGAIEVVKVEEDSPAQEVVESEKEMDKETISDHQSSSGSSSEESSSSDEEVRPPPPKCYRHTAKDHLAGRFVSHKTSKLVHYKDSVVGESKAVGKAVLSCGRVLNSNYDIVVHFDTVALCRRCKVNAVKDGVLLMGVKRLGSQFVSLFAGASVADIAGAKRLLFESQTMVLAALQDSVNAPDSSSIKKVPNAERETKMRTHEVLTQKSPSKMLDISSESLIIKEKAEVQDMFVSSALQVQESLQRRGLALVFADLVQHANYTRYLTTLFSHLHREPPAGYSRCSVSQIVAADKLVWQALLEEGVQPKRDDAGVLALDTKLLSTLESYRVSFSLLPLIAKKEGPGNIQKKNKPQQPWSSGKGAGATTQKPWLKQKGGKKGGKSKQRVPSHIFKLGGTASNPEGEPICFGFNSEGGCSEAADGAKCRRGLHICSKCYELGLVESFGVDHDVDKAIATVKKLDLLYEFLSEAIQAVFHNFQNEDLGYLPKLRADWFSKWTARAKELQPAEMEMKASMPAHIANILKPKRLLLWKEILLDLGYPDADVVSELTNGTELVGEVPTYGIFEKTFKPAETTVDSLCKEAKSIKQKHYYSCRSSGDKEIDELVWKKTQEEVELGWASGPIEIANLPADAIVSRRFGLRQPGKIRLIDDLSASNVNQTVQCAESPKPQSIDFVAALLLTILKSSGGAQIQGRSFDLKSAYKQLAIAESSLQFAFVAIYNPYKKRAELYQLLAAPFGATRSVYSFLRISHAIWFTGVKALKIMWSVFFDDYVVFSQKLHVKSTEATVELLFRLLGWKFAEEGEKATCFGDDFSALGVRLNLENANLGKVSFINTEKRITELTSAIEDIIRKGRMTVLESQKLRGRMQFADGQVFGRLGKLCMKAITQHAFKGRGDKLEKPTVDALRRFVIFLNHAEPRSLELASDSVWTIYTDACYEPQRTDWVCGLGGVLVNPLGEKVAFFSMELSTEQRRALGAEFKKTIIFEAELLAMVLAFSVWRSIIGSSSVICFVDNNSARDVAISGCGRNCVASILVEFLLKLEMATNVTPWYTRVPTPSNIADDPSRGVVQYLIESGAECKIPETELQDIIKILLESSVKRGDIEQ</sequence>
<evidence type="ECO:0000313" key="5">
    <source>
        <dbReference type="EMBL" id="CAL4766733.1"/>
    </source>
</evidence>
<dbReference type="GO" id="GO:0006310">
    <property type="term" value="P:DNA recombination"/>
    <property type="evidence" value="ECO:0007669"/>
    <property type="project" value="UniProtKB-KW"/>
</dbReference>
<gene>
    <name evidence="4" type="ORF">C1SCF055_LOCUS7372</name>
</gene>
<dbReference type="Proteomes" id="UP001152797">
    <property type="component" value="Unassembled WGS sequence"/>
</dbReference>
<dbReference type="PROSITE" id="PS51898">
    <property type="entry name" value="TYR_RECOMBINASE"/>
    <property type="match status" value="1"/>
</dbReference>
<evidence type="ECO:0000259" key="3">
    <source>
        <dbReference type="PROSITE" id="PS51898"/>
    </source>
</evidence>
<dbReference type="EMBL" id="CAMXCT030000483">
    <property type="protein sequence ID" value="CAL4766733.1"/>
    <property type="molecule type" value="Genomic_DNA"/>
</dbReference>
<feature type="region of interest" description="Disordered" evidence="2">
    <location>
        <begin position="644"/>
        <end position="687"/>
    </location>
</feature>
<evidence type="ECO:0000256" key="1">
    <source>
        <dbReference type="ARBA" id="ARBA00023172"/>
    </source>
</evidence>
<organism evidence="4">
    <name type="scientific">Cladocopium goreaui</name>
    <dbReference type="NCBI Taxonomy" id="2562237"/>
    <lineage>
        <taxon>Eukaryota</taxon>
        <taxon>Sar</taxon>
        <taxon>Alveolata</taxon>
        <taxon>Dinophyceae</taxon>
        <taxon>Suessiales</taxon>
        <taxon>Symbiodiniaceae</taxon>
        <taxon>Cladocopium</taxon>
    </lineage>
</organism>
<dbReference type="InterPro" id="IPR013762">
    <property type="entry name" value="Integrase-like_cat_sf"/>
</dbReference>
<reference evidence="5 6" key="2">
    <citation type="submission" date="2024-05" db="EMBL/GenBank/DDBJ databases">
        <authorList>
            <person name="Chen Y."/>
            <person name="Shah S."/>
            <person name="Dougan E. K."/>
            <person name="Thang M."/>
            <person name="Chan C."/>
        </authorList>
    </citation>
    <scope>NUCLEOTIDE SEQUENCE [LARGE SCALE GENOMIC DNA]</scope>
</reference>
<keyword evidence="1" id="KW-0233">DNA recombination</keyword>
<dbReference type="GO" id="GO:0003964">
    <property type="term" value="F:RNA-directed DNA polymerase activity"/>
    <property type="evidence" value="ECO:0007669"/>
    <property type="project" value="UniProtKB-KW"/>
</dbReference>
<evidence type="ECO:0000313" key="4">
    <source>
        <dbReference type="EMBL" id="CAI3979421.1"/>
    </source>
</evidence>
<dbReference type="EMBL" id="CAMXCT010000483">
    <property type="protein sequence ID" value="CAI3979421.1"/>
    <property type="molecule type" value="Genomic_DNA"/>
</dbReference>
<feature type="compositionally biased region" description="Basic residues" evidence="2">
    <location>
        <begin position="676"/>
        <end position="687"/>
    </location>
</feature>
<dbReference type="SUPFAM" id="SSF56672">
    <property type="entry name" value="DNA/RNA polymerases"/>
    <property type="match status" value="1"/>
</dbReference>
<keyword evidence="5" id="KW-0548">Nucleotidyltransferase</keyword>
<accession>A0A9P1BWI3</accession>
<name>A0A9P1BWI3_9DINO</name>
<dbReference type="SUPFAM" id="SSF56349">
    <property type="entry name" value="DNA breaking-rejoining enzymes"/>
    <property type="match status" value="1"/>
</dbReference>
<feature type="region of interest" description="Disordered" evidence="2">
    <location>
        <begin position="311"/>
        <end position="361"/>
    </location>
</feature>
<feature type="compositionally biased region" description="Low complexity" evidence="2">
    <location>
        <begin position="337"/>
        <end position="346"/>
    </location>
</feature>
<evidence type="ECO:0000256" key="2">
    <source>
        <dbReference type="SAM" id="MobiDB-lite"/>
    </source>
</evidence>
<dbReference type="EMBL" id="CAMXCT020000483">
    <property type="protein sequence ID" value="CAL1132796.1"/>
    <property type="molecule type" value="Genomic_DNA"/>
</dbReference>
<dbReference type="InterPro" id="IPR011010">
    <property type="entry name" value="DNA_brk_join_enz"/>
</dbReference>
<protein>
    <submittedName>
        <fullName evidence="5">Reverse transcriptase domain-containing protein</fullName>
    </submittedName>
</protein>
<dbReference type="GO" id="GO:0015074">
    <property type="term" value="P:DNA integration"/>
    <property type="evidence" value="ECO:0007669"/>
    <property type="project" value="InterPro"/>
</dbReference>